<feature type="region of interest" description="Disordered" evidence="1">
    <location>
        <begin position="23"/>
        <end position="59"/>
    </location>
</feature>
<dbReference type="STRING" id="1122252.SAMN05660443_2794"/>
<dbReference type="EMBL" id="FOLH01000007">
    <property type="protein sequence ID" value="SFC47842.1"/>
    <property type="molecule type" value="Genomic_DNA"/>
</dbReference>
<evidence type="ECO:0000313" key="3">
    <source>
        <dbReference type="Proteomes" id="UP000199058"/>
    </source>
</evidence>
<feature type="compositionally biased region" description="Basic and acidic residues" evidence="1">
    <location>
        <begin position="27"/>
        <end position="59"/>
    </location>
</feature>
<dbReference type="PROSITE" id="PS51257">
    <property type="entry name" value="PROKAR_LIPOPROTEIN"/>
    <property type="match status" value="1"/>
</dbReference>
<name>A0A1I1JIP7_9GAMM</name>
<gene>
    <name evidence="2" type="ORF">SAMN05660443_2794</name>
</gene>
<proteinExistence type="predicted"/>
<sequence>MLKLIKSWGLLLLISLVVAGCSSPMKDLPKEDPRAQQERQDRMQRDHREASERLDRQVR</sequence>
<organism evidence="2 3">
    <name type="scientific">Marinospirillum celere</name>
    <dbReference type="NCBI Taxonomy" id="1122252"/>
    <lineage>
        <taxon>Bacteria</taxon>
        <taxon>Pseudomonadati</taxon>
        <taxon>Pseudomonadota</taxon>
        <taxon>Gammaproteobacteria</taxon>
        <taxon>Oceanospirillales</taxon>
        <taxon>Oceanospirillaceae</taxon>
        <taxon>Marinospirillum</taxon>
    </lineage>
</organism>
<reference evidence="2 3" key="1">
    <citation type="submission" date="2016-10" db="EMBL/GenBank/DDBJ databases">
        <authorList>
            <person name="de Groot N.N."/>
        </authorList>
    </citation>
    <scope>NUCLEOTIDE SEQUENCE [LARGE SCALE GENOMIC DNA]</scope>
    <source>
        <strain evidence="2 3">DSM 18438</strain>
    </source>
</reference>
<dbReference type="Proteomes" id="UP000199058">
    <property type="component" value="Unassembled WGS sequence"/>
</dbReference>
<keyword evidence="3" id="KW-1185">Reference proteome</keyword>
<accession>A0A1I1JIP7</accession>
<evidence type="ECO:0008006" key="4">
    <source>
        <dbReference type="Google" id="ProtNLM"/>
    </source>
</evidence>
<dbReference type="RefSeq" id="WP_091964933.1">
    <property type="nucleotide sequence ID" value="NZ_FOLH01000007.1"/>
</dbReference>
<protein>
    <recommendedName>
        <fullName evidence="4">Lipoprotein</fullName>
    </recommendedName>
</protein>
<evidence type="ECO:0000256" key="1">
    <source>
        <dbReference type="SAM" id="MobiDB-lite"/>
    </source>
</evidence>
<evidence type="ECO:0000313" key="2">
    <source>
        <dbReference type="EMBL" id="SFC47842.1"/>
    </source>
</evidence>
<dbReference type="AlphaFoldDB" id="A0A1I1JIP7"/>